<comment type="caution">
    <text evidence="1">The sequence shown here is derived from an EMBL/GenBank/DDBJ whole genome shotgun (WGS) entry which is preliminary data.</text>
</comment>
<reference evidence="1" key="1">
    <citation type="submission" date="2020-08" db="EMBL/GenBank/DDBJ databases">
        <title>Multicomponent nature underlies the extraordinary mechanical properties of spider dragline silk.</title>
        <authorList>
            <person name="Kono N."/>
            <person name="Nakamura H."/>
            <person name="Mori M."/>
            <person name="Yoshida Y."/>
            <person name="Ohtoshi R."/>
            <person name="Malay A.D."/>
            <person name="Moran D.A.P."/>
            <person name="Tomita M."/>
            <person name="Numata K."/>
            <person name="Arakawa K."/>
        </authorList>
    </citation>
    <scope>NUCLEOTIDE SEQUENCE</scope>
</reference>
<protein>
    <submittedName>
        <fullName evidence="1">Uncharacterized protein</fullName>
    </submittedName>
</protein>
<organism evidence="1 2">
    <name type="scientific">Trichonephila clavipes</name>
    <name type="common">Golden silk orbweaver</name>
    <name type="synonym">Nephila clavipes</name>
    <dbReference type="NCBI Taxonomy" id="2585209"/>
    <lineage>
        <taxon>Eukaryota</taxon>
        <taxon>Metazoa</taxon>
        <taxon>Ecdysozoa</taxon>
        <taxon>Arthropoda</taxon>
        <taxon>Chelicerata</taxon>
        <taxon>Arachnida</taxon>
        <taxon>Araneae</taxon>
        <taxon>Araneomorphae</taxon>
        <taxon>Entelegynae</taxon>
        <taxon>Araneoidea</taxon>
        <taxon>Nephilidae</taxon>
        <taxon>Trichonephila</taxon>
    </lineage>
</organism>
<proteinExistence type="predicted"/>
<sequence>MARHIKWRSRILGGSKPDFTRSPNILRYATGMEGGDENFDSKLGYKHCVRNTAIRYPIFPSRNSFCVILEEVKHGSTVCIHPFHAPKRDKVPLGVLEAFVFEYKRGRGSSFFKAVRYSKRWYFSYVA</sequence>
<evidence type="ECO:0000313" key="2">
    <source>
        <dbReference type="Proteomes" id="UP000887159"/>
    </source>
</evidence>
<dbReference type="AlphaFoldDB" id="A0A8X6RJM4"/>
<dbReference type="EMBL" id="BMAU01021103">
    <property type="protein sequence ID" value="GFX90597.1"/>
    <property type="molecule type" value="Genomic_DNA"/>
</dbReference>
<gene>
    <name evidence="1" type="ORF">TNCV_3194151</name>
</gene>
<dbReference type="Proteomes" id="UP000887159">
    <property type="component" value="Unassembled WGS sequence"/>
</dbReference>
<evidence type="ECO:0000313" key="1">
    <source>
        <dbReference type="EMBL" id="GFX90597.1"/>
    </source>
</evidence>
<name>A0A8X6RJM4_TRICX</name>
<keyword evidence="2" id="KW-1185">Reference proteome</keyword>
<accession>A0A8X6RJM4</accession>